<dbReference type="Pfam" id="PF14284">
    <property type="entry name" value="PcfJ"/>
    <property type="match status" value="1"/>
</dbReference>
<organism evidence="1 2">
    <name type="scientific">Desulfopila aestuarii DSM 18488</name>
    <dbReference type="NCBI Taxonomy" id="1121416"/>
    <lineage>
        <taxon>Bacteria</taxon>
        <taxon>Pseudomonadati</taxon>
        <taxon>Thermodesulfobacteriota</taxon>
        <taxon>Desulfobulbia</taxon>
        <taxon>Desulfobulbales</taxon>
        <taxon>Desulfocapsaceae</taxon>
        <taxon>Desulfopila</taxon>
    </lineage>
</organism>
<evidence type="ECO:0000313" key="1">
    <source>
        <dbReference type="EMBL" id="SHO49212.1"/>
    </source>
</evidence>
<gene>
    <name evidence="1" type="ORF">SAMN02745220_02734</name>
</gene>
<reference evidence="1 2" key="1">
    <citation type="submission" date="2016-12" db="EMBL/GenBank/DDBJ databases">
        <authorList>
            <person name="Song W.-J."/>
            <person name="Kurnit D.M."/>
        </authorList>
    </citation>
    <scope>NUCLEOTIDE SEQUENCE [LARGE SCALE GENOMIC DNA]</scope>
    <source>
        <strain evidence="1 2">DSM 18488</strain>
    </source>
</reference>
<dbReference type="InterPro" id="IPR025586">
    <property type="entry name" value="PcfJ"/>
</dbReference>
<keyword evidence="2" id="KW-1185">Reference proteome</keyword>
<protein>
    <submittedName>
        <fullName evidence="1">Uncharacterized protein</fullName>
    </submittedName>
</protein>
<evidence type="ECO:0000313" key="2">
    <source>
        <dbReference type="Proteomes" id="UP000184603"/>
    </source>
</evidence>
<name>A0A1M7Y998_9BACT</name>
<sequence length="155" mass="17698">MLSQLIVDELNTLLTGELSGANTSKRSPRWACKLSKRIIGEYVVNPLTSARMIKSEGYLMQNCVRQYIHLCKSGDYLLFSIQNLPGEKVATLGVRKHDNRWYFDDCLGKNNTYVIETTIEPLGADHLVVHEMEYTEIFSVAHEVVRLLNCEYTVL</sequence>
<accession>A0A1M7Y998</accession>
<dbReference type="RefSeq" id="WP_073614021.1">
    <property type="nucleotide sequence ID" value="NZ_FRFE01000013.1"/>
</dbReference>
<dbReference type="STRING" id="1121416.SAMN02745220_02734"/>
<dbReference type="AlphaFoldDB" id="A0A1M7Y998"/>
<dbReference type="OrthoDB" id="5682419at2"/>
<dbReference type="Proteomes" id="UP000184603">
    <property type="component" value="Unassembled WGS sequence"/>
</dbReference>
<dbReference type="EMBL" id="FRFE01000013">
    <property type="protein sequence ID" value="SHO49212.1"/>
    <property type="molecule type" value="Genomic_DNA"/>
</dbReference>
<proteinExistence type="predicted"/>